<feature type="signal peptide" evidence="6">
    <location>
        <begin position="1"/>
        <end position="19"/>
    </location>
</feature>
<dbReference type="GO" id="GO:0046872">
    <property type="term" value="F:metal ion binding"/>
    <property type="evidence" value="ECO:0007669"/>
    <property type="project" value="UniProtKB-KW"/>
</dbReference>
<sequence>MKTIHIVIASMLACSVAFGLDLALDNQKKQTGTSLPVAEWKLPPAFDESGVLDESKLPDSPYGDMVKYGYKLISQTHNYIGPNAKDESKRYAGNHLSCNSCHAQGGTKQYSAGFIGITARFPQYNARGDKIVSLEDRINGCMQRSMNGKTLPLNSPEMRAIVTYMHYLSVGVPVGANIKGQSLKKVELLDRPADLAKGKVVYETHCTVCHGENGEGMKNPEFASADYYIYPPLWGDDSYNTGAGMYRMIKAAQFIKQNMPQFNEILTDEEAFDVAAYINSKPRPIKDGRENDFPNRKVKAIDMDVGPHDDKFSDEQHKYGPFKEMKY</sequence>
<dbReference type="GO" id="GO:0020037">
    <property type="term" value="F:heme binding"/>
    <property type="evidence" value="ECO:0007669"/>
    <property type="project" value="InterPro"/>
</dbReference>
<keyword evidence="1 4" id="KW-0349">Heme</keyword>
<dbReference type="Pfam" id="PF00034">
    <property type="entry name" value="Cytochrom_C"/>
    <property type="match status" value="1"/>
</dbReference>
<dbReference type="Gene3D" id="1.10.760.10">
    <property type="entry name" value="Cytochrome c-like domain"/>
    <property type="match status" value="2"/>
</dbReference>
<feature type="chain" id="PRO_5029485553" evidence="6">
    <location>
        <begin position="20"/>
        <end position="327"/>
    </location>
</feature>
<dbReference type="GO" id="GO:0009055">
    <property type="term" value="F:electron transfer activity"/>
    <property type="evidence" value="ECO:0007669"/>
    <property type="project" value="InterPro"/>
</dbReference>
<dbReference type="OrthoDB" id="9808312at2"/>
<dbReference type="InterPro" id="IPR036909">
    <property type="entry name" value="Cyt_c-like_dom_sf"/>
</dbReference>
<dbReference type="PANTHER" id="PTHR35008">
    <property type="entry name" value="BLL4482 PROTEIN-RELATED"/>
    <property type="match status" value="1"/>
</dbReference>
<evidence type="ECO:0000259" key="7">
    <source>
        <dbReference type="PROSITE" id="PS51007"/>
    </source>
</evidence>
<evidence type="ECO:0000256" key="4">
    <source>
        <dbReference type="PROSITE-ProRule" id="PRU00433"/>
    </source>
</evidence>
<dbReference type="SUPFAM" id="SSF46626">
    <property type="entry name" value="Cytochrome c"/>
    <property type="match status" value="2"/>
</dbReference>
<evidence type="ECO:0000313" key="9">
    <source>
        <dbReference type="Proteomes" id="UP000594749"/>
    </source>
</evidence>
<name>A0A7M1LI09_9BACT</name>
<dbReference type="RefSeq" id="WP_025801971.1">
    <property type="nucleotide sequence ID" value="NZ_CP053842.1"/>
</dbReference>
<keyword evidence="9" id="KW-1185">Reference proteome</keyword>
<proteinExistence type="predicted"/>
<protein>
    <submittedName>
        <fullName evidence="8">C-type cytochrome</fullName>
    </submittedName>
</protein>
<evidence type="ECO:0000313" key="8">
    <source>
        <dbReference type="EMBL" id="QOQ88003.1"/>
    </source>
</evidence>
<evidence type="ECO:0000256" key="3">
    <source>
        <dbReference type="ARBA" id="ARBA00023004"/>
    </source>
</evidence>
<evidence type="ECO:0000256" key="2">
    <source>
        <dbReference type="ARBA" id="ARBA00022723"/>
    </source>
</evidence>
<dbReference type="PANTHER" id="PTHR35008:SF8">
    <property type="entry name" value="ALCOHOL DEHYDROGENASE CYTOCHROME C SUBUNIT"/>
    <property type="match status" value="1"/>
</dbReference>
<dbReference type="AlphaFoldDB" id="A0A7M1LI09"/>
<dbReference type="Proteomes" id="UP000594749">
    <property type="component" value="Chromosome"/>
</dbReference>
<evidence type="ECO:0000256" key="1">
    <source>
        <dbReference type="ARBA" id="ARBA00022617"/>
    </source>
</evidence>
<keyword evidence="3 4" id="KW-0408">Iron</keyword>
<feature type="region of interest" description="Disordered" evidence="5">
    <location>
        <begin position="304"/>
        <end position="327"/>
    </location>
</feature>
<dbReference type="EMBL" id="CP063078">
    <property type="protein sequence ID" value="QOQ88003.1"/>
    <property type="molecule type" value="Genomic_DNA"/>
</dbReference>
<feature type="domain" description="Cytochrome c" evidence="7">
    <location>
        <begin position="193"/>
        <end position="282"/>
    </location>
</feature>
<organism evidence="8 9">
    <name type="scientific">Campylobacter corcagiensis</name>
    <dbReference type="NCBI Taxonomy" id="1448857"/>
    <lineage>
        <taxon>Bacteria</taxon>
        <taxon>Pseudomonadati</taxon>
        <taxon>Campylobacterota</taxon>
        <taxon>Epsilonproteobacteria</taxon>
        <taxon>Campylobacterales</taxon>
        <taxon>Campylobacteraceae</taxon>
        <taxon>Campylobacter</taxon>
    </lineage>
</organism>
<dbReference type="InterPro" id="IPR009056">
    <property type="entry name" value="Cyt_c-like_dom"/>
</dbReference>
<keyword evidence="2 4" id="KW-0479">Metal-binding</keyword>
<gene>
    <name evidence="8" type="ORF">IMC76_04225</name>
</gene>
<dbReference type="Pfam" id="PF21342">
    <property type="entry name" value="SoxA-TsdA_cyt-c"/>
    <property type="match status" value="1"/>
</dbReference>
<accession>A0A7M1LI09</accession>
<dbReference type="InterPro" id="IPR051459">
    <property type="entry name" value="Cytochrome_c-type_DH"/>
</dbReference>
<dbReference type="PROSITE" id="PS51007">
    <property type="entry name" value="CYTC"/>
    <property type="match status" value="1"/>
</dbReference>
<reference evidence="8 9" key="1">
    <citation type="submission" date="2020-10" db="EMBL/GenBank/DDBJ databases">
        <title>Campylobacter and Helicobacter PacBio genomes.</title>
        <authorList>
            <person name="Lane C."/>
        </authorList>
    </citation>
    <scope>NUCLEOTIDE SEQUENCE [LARGE SCALE GENOMIC DNA]</scope>
    <source>
        <strain evidence="8 9">2016D-0077</strain>
    </source>
</reference>
<evidence type="ECO:0000256" key="5">
    <source>
        <dbReference type="SAM" id="MobiDB-lite"/>
    </source>
</evidence>
<keyword evidence="6" id="KW-0732">Signal</keyword>
<evidence type="ECO:0000256" key="6">
    <source>
        <dbReference type="SAM" id="SignalP"/>
    </source>
</evidence>